<dbReference type="Gene3D" id="1.10.1610.10">
    <property type="match status" value="1"/>
</dbReference>
<comment type="catalytic activity">
    <reaction evidence="10 11">
        <text>5,6-dimethylbenzimidazole + nicotinate beta-D-ribonucleotide = alpha-ribazole 5'-phosphate + nicotinate + H(+)</text>
        <dbReference type="Rhea" id="RHEA:11196"/>
        <dbReference type="ChEBI" id="CHEBI:15378"/>
        <dbReference type="ChEBI" id="CHEBI:15890"/>
        <dbReference type="ChEBI" id="CHEBI:32544"/>
        <dbReference type="ChEBI" id="CHEBI:57502"/>
        <dbReference type="ChEBI" id="CHEBI:57918"/>
        <dbReference type="EC" id="2.4.2.21"/>
    </reaction>
</comment>
<evidence type="ECO:0000256" key="5">
    <source>
        <dbReference type="ARBA" id="ARBA00015486"/>
    </source>
</evidence>
<evidence type="ECO:0000256" key="10">
    <source>
        <dbReference type="ARBA" id="ARBA00047340"/>
    </source>
</evidence>
<comment type="similarity">
    <text evidence="3 11">Belongs to the CobT family.</text>
</comment>
<evidence type="ECO:0000256" key="7">
    <source>
        <dbReference type="ARBA" id="ARBA00022676"/>
    </source>
</evidence>
<dbReference type="HAMAP" id="MF_00230">
    <property type="entry name" value="CobT"/>
    <property type="match status" value="1"/>
</dbReference>
<dbReference type="NCBIfam" id="TIGR03160">
    <property type="entry name" value="cobT_DBIPRT"/>
    <property type="match status" value="1"/>
</dbReference>
<evidence type="ECO:0000256" key="6">
    <source>
        <dbReference type="ARBA" id="ARBA00022573"/>
    </source>
</evidence>
<accession>A0ABT1Q9R8</accession>
<comment type="function">
    <text evidence="1 11">Catalyzes the synthesis of alpha-ribazole-5'-phosphate from nicotinate mononucleotide (NAMN) and 5,6-dimethylbenzimidazole (DMB).</text>
</comment>
<reference evidence="13 14" key="1">
    <citation type="submission" date="2022-07" db="EMBL/GenBank/DDBJ databases">
        <title>Degradation activity of malathion, p-nitrophenol and potential low-temperature adaptation strategy of Rhodococcus sp. FXJ9.536.</title>
        <authorList>
            <person name="Huang J."/>
            <person name="Huang Y."/>
        </authorList>
    </citation>
    <scope>NUCLEOTIDE SEQUENCE [LARGE SCALE GENOMIC DNA]</scope>
    <source>
        <strain evidence="13 14">FXJ9.536</strain>
    </source>
</reference>
<organism evidence="13 14">
    <name type="scientific">Rhodococcus tibetensis</name>
    <dbReference type="NCBI Taxonomy" id="2965064"/>
    <lineage>
        <taxon>Bacteria</taxon>
        <taxon>Bacillati</taxon>
        <taxon>Actinomycetota</taxon>
        <taxon>Actinomycetes</taxon>
        <taxon>Mycobacteriales</taxon>
        <taxon>Nocardiaceae</taxon>
        <taxon>Rhodococcus</taxon>
    </lineage>
</organism>
<comment type="pathway">
    <text evidence="2 11">Nucleoside biosynthesis; alpha-ribazole biosynthesis; alpha-ribazole from 5,6-dimethylbenzimidazole: step 1/2.</text>
</comment>
<evidence type="ECO:0000256" key="4">
    <source>
        <dbReference type="ARBA" id="ARBA00011991"/>
    </source>
</evidence>
<evidence type="ECO:0000256" key="3">
    <source>
        <dbReference type="ARBA" id="ARBA00007110"/>
    </source>
</evidence>
<dbReference type="EMBL" id="JANFQF010000005">
    <property type="protein sequence ID" value="MCQ4118994.1"/>
    <property type="molecule type" value="Genomic_DNA"/>
</dbReference>
<keyword evidence="7 11" id="KW-0328">Glycosyltransferase</keyword>
<proteinExistence type="inferred from homology"/>
<dbReference type="Proteomes" id="UP001524501">
    <property type="component" value="Unassembled WGS sequence"/>
</dbReference>
<gene>
    <name evidence="11 13" type="primary">cobT</name>
    <name evidence="13" type="ORF">NOF53_07405</name>
</gene>
<dbReference type="GO" id="GO:0008939">
    <property type="term" value="F:nicotinate-nucleotide-dimethylbenzimidazole phosphoribosyltransferase activity"/>
    <property type="evidence" value="ECO:0007669"/>
    <property type="project" value="UniProtKB-EC"/>
</dbReference>
<dbReference type="PANTHER" id="PTHR43463">
    <property type="entry name" value="NICOTINATE-NUCLEOTIDE--DIMETHYLBENZIMIDAZOLE PHOSPHORIBOSYLTRANSFERASE"/>
    <property type="match status" value="1"/>
</dbReference>
<dbReference type="Gene3D" id="3.40.50.10210">
    <property type="match status" value="1"/>
</dbReference>
<evidence type="ECO:0000256" key="2">
    <source>
        <dbReference type="ARBA" id="ARBA00005049"/>
    </source>
</evidence>
<keyword evidence="6 11" id="KW-0169">Cobalamin biosynthesis</keyword>
<dbReference type="InterPro" id="IPR003200">
    <property type="entry name" value="Nict_dMeBzImd_PRibTrfase"/>
</dbReference>
<keyword evidence="8 11" id="KW-0808">Transferase</keyword>
<dbReference type="SUPFAM" id="SSF52733">
    <property type="entry name" value="Nicotinate mononucleotide:5,6-dimethylbenzimidazole phosphoribosyltransferase (CobT)"/>
    <property type="match status" value="1"/>
</dbReference>
<evidence type="ECO:0000256" key="8">
    <source>
        <dbReference type="ARBA" id="ARBA00022679"/>
    </source>
</evidence>
<name>A0ABT1Q9R8_9NOCA</name>
<sequence length="365" mass="37640">MTSESVSNDPGRFEPVPPPDDAIRRAAEDRQLQLTKPAGSLGRFETLACWAAACQGVCPPGPIERARVVVFAGDHGVARTGVSAYPPEVTAQMVANFLGGGAAVNTLADRAGASVRVVDMSVDGDTDPSVSAHKVRRSSGVIDREDALTHDETLRAIEAGRSIADAEIDSGADLLIAGDMGIGNTTPATVLIAALTDTEPVAAVGRGTGIDDAGWIRKTAAIRDALRRARPVVRDTVALLRTVSGADIAAMAGFLAQASARRTPVILDGVVVTAAAMVAEELAHGARAWWLAGHRSTEPAHTVALKHLQLDPLLELDMRLGEGSGAVAALPILQGAIATLAFMATFDEAGVSTGDVTEADAADVD</sequence>
<keyword evidence="14" id="KW-1185">Reference proteome</keyword>
<dbReference type="InterPro" id="IPR023195">
    <property type="entry name" value="Nict_dMeBzImd_PRibTrfase_N"/>
</dbReference>
<evidence type="ECO:0000313" key="13">
    <source>
        <dbReference type="EMBL" id="MCQ4118994.1"/>
    </source>
</evidence>
<evidence type="ECO:0000256" key="9">
    <source>
        <dbReference type="ARBA" id="ARBA00030686"/>
    </source>
</evidence>
<evidence type="ECO:0000313" key="14">
    <source>
        <dbReference type="Proteomes" id="UP001524501"/>
    </source>
</evidence>
<dbReference type="InterPro" id="IPR036087">
    <property type="entry name" value="Nict_dMeBzImd_PRibTrfase_sf"/>
</dbReference>
<dbReference type="RefSeq" id="WP_255966856.1">
    <property type="nucleotide sequence ID" value="NZ_JANFQF010000005.1"/>
</dbReference>
<dbReference type="InterPro" id="IPR017846">
    <property type="entry name" value="Nict_dMeBzImd_PRibTrfase_bact"/>
</dbReference>
<dbReference type="CDD" id="cd02439">
    <property type="entry name" value="DMB-PRT_CobT"/>
    <property type="match status" value="1"/>
</dbReference>
<feature type="region of interest" description="Disordered" evidence="12">
    <location>
        <begin position="1"/>
        <end position="20"/>
    </location>
</feature>
<evidence type="ECO:0000256" key="11">
    <source>
        <dbReference type="HAMAP-Rule" id="MF_00230"/>
    </source>
</evidence>
<evidence type="ECO:0000256" key="12">
    <source>
        <dbReference type="SAM" id="MobiDB-lite"/>
    </source>
</evidence>
<evidence type="ECO:0000256" key="1">
    <source>
        <dbReference type="ARBA" id="ARBA00002197"/>
    </source>
</evidence>
<dbReference type="EC" id="2.4.2.21" evidence="4 11"/>
<dbReference type="PANTHER" id="PTHR43463:SF1">
    <property type="entry name" value="NICOTINATE-NUCLEOTIDE--DIMETHYLBENZIMIDAZOLE PHOSPHORIBOSYLTRANSFERASE"/>
    <property type="match status" value="1"/>
</dbReference>
<dbReference type="NCBIfam" id="NF000996">
    <property type="entry name" value="PRK00105.1"/>
    <property type="match status" value="1"/>
</dbReference>
<feature type="active site" description="Proton acceptor" evidence="11">
    <location>
        <position position="322"/>
    </location>
</feature>
<dbReference type="Pfam" id="PF02277">
    <property type="entry name" value="DBI_PRT"/>
    <property type="match status" value="1"/>
</dbReference>
<protein>
    <recommendedName>
        <fullName evidence="5 11">Nicotinate-nucleotide--dimethylbenzimidazole phosphoribosyltransferase</fullName>
        <shortName evidence="11">NN:DBI PRT</shortName>
        <ecNumber evidence="4 11">2.4.2.21</ecNumber>
    </recommendedName>
    <alternativeName>
        <fullName evidence="9 11">N(1)-alpha-phosphoribosyltransferase</fullName>
    </alternativeName>
</protein>
<comment type="caution">
    <text evidence="13">The sequence shown here is derived from an EMBL/GenBank/DDBJ whole genome shotgun (WGS) entry which is preliminary data.</text>
</comment>